<dbReference type="InterPro" id="IPR053974">
    <property type="entry name" value="ERMP1_1-A_TM"/>
</dbReference>
<comment type="similarity">
    <text evidence="3">Belongs to the peptidase M28 family.</text>
</comment>
<feature type="transmembrane region" description="Helical" evidence="15">
    <location>
        <begin position="531"/>
        <end position="547"/>
    </location>
</feature>
<dbReference type="Pfam" id="PF22249">
    <property type="entry name" value="ERMP1-TM"/>
    <property type="match status" value="1"/>
</dbReference>
<evidence type="ECO:0000256" key="15">
    <source>
        <dbReference type="SAM" id="Phobius"/>
    </source>
</evidence>
<dbReference type="PANTHER" id="PTHR12147">
    <property type="entry name" value="METALLOPEPTIDASE M28 FAMILY MEMBER"/>
    <property type="match status" value="1"/>
</dbReference>
<keyword evidence="6" id="KW-0479">Metal-binding</keyword>
<evidence type="ECO:0000256" key="5">
    <source>
        <dbReference type="ARBA" id="ARBA00022692"/>
    </source>
</evidence>
<keyword evidence="5 15" id="KW-0812">Transmembrane</keyword>
<name>A0ABM3LY00_BICAN</name>
<keyword evidence="12 15" id="KW-0472">Membrane</keyword>
<evidence type="ECO:0000256" key="13">
    <source>
        <dbReference type="ARBA" id="ARBA00023180"/>
    </source>
</evidence>
<feature type="transmembrane region" description="Helical" evidence="15">
    <location>
        <begin position="388"/>
        <end position="408"/>
    </location>
</feature>
<evidence type="ECO:0000259" key="16">
    <source>
        <dbReference type="Pfam" id="PF04389"/>
    </source>
</evidence>
<protein>
    <submittedName>
        <fullName evidence="20">Endoplasmic reticulum metallopeptidase 1-like</fullName>
    </submittedName>
</protein>
<dbReference type="CDD" id="cd03875">
    <property type="entry name" value="M28_Fxna_like"/>
    <property type="match status" value="1"/>
</dbReference>
<evidence type="ECO:0000256" key="8">
    <source>
        <dbReference type="ARBA" id="ARBA00022824"/>
    </source>
</evidence>
<keyword evidence="9" id="KW-0862">Zinc</keyword>
<keyword evidence="19" id="KW-1185">Reference proteome</keyword>
<evidence type="ECO:0000259" key="17">
    <source>
        <dbReference type="Pfam" id="PF22248"/>
    </source>
</evidence>
<evidence type="ECO:0000256" key="4">
    <source>
        <dbReference type="ARBA" id="ARBA00022670"/>
    </source>
</evidence>
<feature type="transmembrane region" description="Helical" evidence="15">
    <location>
        <begin position="624"/>
        <end position="649"/>
    </location>
</feature>
<feature type="transmembrane region" description="Helical" evidence="15">
    <location>
        <begin position="554"/>
        <end position="573"/>
    </location>
</feature>
<keyword evidence="7" id="KW-0378">Hydrolase</keyword>
<dbReference type="InterPro" id="IPR007484">
    <property type="entry name" value="Peptidase_M28"/>
</dbReference>
<keyword evidence="11" id="KW-0482">Metalloprotease</keyword>
<dbReference type="InterPro" id="IPR045175">
    <property type="entry name" value="M28_fam"/>
</dbReference>
<dbReference type="Pfam" id="PF22248">
    <property type="entry name" value="ERMP1_C"/>
    <property type="match status" value="1"/>
</dbReference>
<gene>
    <name evidence="20" type="primary">LOC112044835</name>
</gene>
<comment type="subcellular location">
    <subcellularLocation>
        <location evidence="2">Endoplasmic reticulum membrane</location>
        <topology evidence="2">Multi-pass membrane protein</topology>
    </subcellularLocation>
</comment>
<dbReference type="GeneID" id="112044835"/>
<feature type="transmembrane region" description="Helical" evidence="15">
    <location>
        <begin position="36"/>
        <end position="60"/>
    </location>
</feature>
<proteinExistence type="inferred from homology"/>
<evidence type="ECO:0000256" key="11">
    <source>
        <dbReference type="ARBA" id="ARBA00023049"/>
    </source>
</evidence>
<sequence length="880" mass="93522">MFMNKKKRDIRSMEGGPQAHRLDSTKLVKENDPETGVVSLGWLAAAAVATALTLLVAALADAHLPAPLDHSAPPQRFIAEIAYEHLVNLTSIGPRVAGSYENEVAAVRVLTAAARGVAAAASAHNRVDHDVFTAGGAFALGFLDGMSHVYRGVQSVVLRARGAGGRPGAARRALLLNCHFDTVPDSPGASDDAAGCAVGLEVLRALAAGPPLRHDVLLLLNGAEENVLQASHAFVTQHRWARAVRSFVNLEACGAGGREVLFQAGPHDPWLVELYAAAAPHPFASSLAQELFQSGLIPADTDFRIFRDFGNLSGVDLAWSSDGYVYHTRLDAAARVPRAALQRTGDNVLALARAALAGARLERPVEREPQPVFFDVLGVLVVSARAPAAAAALLLTLLAAGAELALSARDARRRLYMSARAWCGVVARAALGVLLAWLAGAAAALVPAALLHAAGARLAFYSRTALLLPLYALPALAGCWADARHTWGTWLGGGAARLARGWWAWRAWRDALCVWSAALAAAGAAGGLRSSFVPLLWLLPALGGLLGRRGRRGAALHAAAAALPALQCAYLALNSVQMFAPIMGRAGTTPLPPDVIMSLLVSSLTLLTFSWMLPLVVAAKNPKWLIYGGVALCAVTTALVLAGPLGAAYSAERPQRLMVFHARRTQHGQRQEHFYWVPELDANTPATVRDVLAPMLTASTEEANTAEECDSWPYCGAPYFLPVMSLVARGQRVRTDEPPAVRLNVTARLDDVTPQRVTLSLNMTGPAHVVLILAPAVGAHIPWCDLLDGAPQLGPLWGVRRTYFIALHNARVTPDFSWILNCHIVRGADAVEGAWVDVSAAGHAMAGEAQRTARHERLLRELPAWTAPTGWGVDLHLLRL</sequence>
<dbReference type="PANTHER" id="PTHR12147:SF22">
    <property type="entry name" value="ENDOPLASMIC RETICULUM METALLOPEPTIDASE 1"/>
    <property type="match status" value="1"/>
</dbReference>
<evidence type="ECO:0000256" key="6">
    <source>
        <dbReference type="ARBA" id="ARBA00022723"/>
    </source>
</evidence>
<evidence type="ECO:0000256" key="1">
    <source>
        <dbReference type="ARBA" id="ARBA00001947"/>
    </source>
</evidence>
<organism evidence="19 20">
    <name type="scientific">Bicyclus anynana</name>
    <name type="common">Squinting bush brown butterfly</name>
    <dbReference type="NCBI Taxonomy" id="110368"/>
    <lineage>
        <taxon>Eukaryota</taxon>
        <taxon>Metazoa</taxon>
        <taxon>Ecdysozoa</taxon>
        <taxon>Arthropoda</taxon>
        <taxon>Hexapoda</taxon>
        <taxon>Insecta</taxon>
        <taxon>Pterygota</taxon>
        <taxon>Neoptera</taxon>
        <taxon>Endopterygota</taxon>
        <taxon>Lepidoptera</taxon>
        <taxon>Glossata</taxon>
        <taxon>Ditrysia</taxon>
        <taxon>Papilionoidea</taxon>
        <taxon>Nymphalidae</taxon>
        <taxon>Satyrinae</taxon>
        <taxon>Satyrini</taxon>
        <taxon>Mycalesina</taxon>
        <taxon>Bicyclus</taxon>
    </lineage>
</organism>
<evidence type="ECO:0000313" key="19">
    <source>
        <dbReference type="Proteomes" id="UP001652582"/>
    </source>
</evidence>
<keyword evidence="13" id="KW-0325">Glycoprotein</keyword>
<evidence type="ECO:0000256" key="14">
    <source>
        <dbReference type="SAM" id="MobiDB-lite"/>
    </source>
</evidence>
<feature type="region of interest" description="Disordered" evidence="14">
    <location>
        <begin position="1"/>
        <end position="21"/>
    </location>
</feature>
<evidence type="ECO:0000256" key="12">
    <source>
        <dbReference type="ARBA" id="ARBA00023136"/>
    </source>
</evidence>
<evidence type="ECO:0000256" key="7">
    <source>
        <dbReference type="ARBA" id="ARBA00022801"/>
    </source>
</evidence>
<evidence type="ECO:0000256" key="10">
    <source>
        <dbReference type="ARBA" id="ARBA00022989"/>
    </source>
</evidence>
<reference evidence="20" key="1">
    <citation type="submission" date="2025-08" db="UniProtKB">
        <authorList>
            <consortium name="RefSeq"/>
        </authorList>
    </citation>
    <scope>IDENTIFICATION</scope>
</reference>
<dbReference type="SUPFAM" id="SSF53187">
    <property type="entry name" value="Zn-dependent exopeptidases"/>
    <property type="match status" value="1"/>
</dbReference>
<feature type="transmembrane region" description="Helical" evidence="15">
    <location>
        <begin position="429"/>
        <end position="454"/>
    </location>
</feature>
<comment type="cofactor">
    <cofactor evidence="1">
        <name>Zn(2+)</name>
        <dbReference type="ChEBI" id="CHEBI:29105"/>
    </cofactor>
</comment>
<keyword evidence="8" id="KW-0256">Endoplasmic reticulum</keyword>
<dbReference type="Pfam" id="PF04389">
    <property type="entry name" value="Peptidase_M28"/>
    <property type="match status" value="1"/>
</dbReference>
<dbReference type="Gene3D" id="3.40.630.10">
    <property type="entry name" value="Zn peptidases"/>
    <property type="match status" value="1"/>
</dbReference>
<evidence type="ECO:0000313" key="20">
    <source>
        <dbReference type="RefSeq" id="XP_052743938.1"/>
    </source>
</evidence>
<accession>A0ABM3LY00</accession>
<evidence type="ECO:0000259" key="18">
    <source>
        <dbReference type="Pfam" id="PF22249"/>
    </source>
</evidence>
<feature type="transmembrane region" description="Helical" evidence="15">
    <location>
        <begin position="595"/>
        <end position="617"/>
    </location>
</feature>
<feature type="domain" description="Endoplasmic reticulum metallopeptidase 1-like C-terminal" evidence="17">
    <location>
        <begin position="653"/>
        <end position="873"/>
    </location>
</feature>
<evidence type="ECO:0000256" key="2">
    <source>
        <dbReference type="ARBA" id="ARBA00004477"/>
    </source>
</evidence>
<dbReference type="InterPro" id="IPR053973">
    <property type="entry name" value="ERMP1-like_C"/>
</dbReference>
<evidence type="ECO:0000256" key="9">
    <source>
        <dbReference type="ARBA" id="ARBA00022833"/>
    </source>
</evidence>
<feature type="domain" description="Endoplasmic reticulum metallopeptidase 1/1-A TM" evidence="18">
    <location>
        <begin position="508"/>
        <end position="640"/>
    </location>
</feature>
<keyword evidence="10 15" id="KW-1133">Transmembrane helix</keyword>
<evidence type="ECO:0000256" key="3">
    <source>
        <dbReference type="ARBA" id="ARBA00010918"/>
    </source>
</evidence>
<dbReference type="InterPro" id="IPR048024">
    <property type="entry name" value="Fxna-like_M28_dom"/>
</dbReference>
<feature type="domain" description="Peptidase M28" evidence="16">
    <location>
        <begin position="168"/>
        <end position="351"/>
    </location>
</feature>
<dbReference type="RefSeq" id="XP_052743938.1">
    <property type="nucleotide sequence ID" value="XM_052887978.1"/>
</dbReference>
<keyword evidence="4" id="KW-0645">Protease</keyword>
<dbReference type="Proteomes" id="UP001652582">
    <property type="component" value="Chromosome 20"/>
</dbReference>